<evidence type="ECO:0000313" key="2">
    <source>
        <dbReference type="EMBL" id="QGR17629.1"/>
    </source>
</evidence>
<reference evidence="1 4" key="2">
    <citation type="submission" date="2020-08" db="EMBL/GenBank/DDBJ databases">
        <title>Genomic Encyclopedia of Type Strains, Phase IV (KMG-IV): sequencing the most valuable type-strain genomes for metagenomic binning, comparative biology and taxonomic classification.</title>
        <authorList>
            <person name="Goeker M."/>
        </authorList>
    </citation>
    <scope>NUCLEOTIDE SEQUENCE [LARGE SCALE GENOMIC DNA]</scope>
    <source>
        <strain evidence="1 4">DSM 12421</strain>
    </source>
</reference>
<protein>
    <submittedName>
        <fullName evidence="2">Uncharacterized protein</fullName>
    </submittedName>
</protein>
<sequence>MSCDYFVMRIPNYESFISEFEDKLRGKFPSIKKFKCTDGTMKYALTEKVIINAFIAVDLKMKCKEVKLIRFEESFYVYKVLI</sequence>
<dbReference type="Proteomes" id="UP000582213">
    <property type="component" value="Unassembled WGS sequence"/>
</dbReference>
<evidence type="ECO:0000313" key="3">
    <source>
        <dbReference type="Proteomes" id="UP000427373"/>
    </source>
</evidence>
<gene>
    <name evidence="2" type="ORF">D1869_10860</name>
    <name evidence="1" type="ORF">HNQ62_003034</name>
</gene>
<dbReference type="EMBL" id="CP045484">
    <property type="protein sequence ID" value="QGR17629.1"/>
    <property type="molecule type" value="Genomic_DNA"/>
</dbReference>
<dbReference type="KEGG" id="soh:D1869_10860"/>
<dbReference type="AlphaFoldDB" id="A0A650CIM5"/>
<keyword evidence="3" id="KW-1185">Reference proteome</keyword>
<evidence type="ECO:0000313" key="4">
    <source>
        <dbReference type="Proteomes" id="UP000582213"/>
    </source>
</evidence>
<dbReference type="Proteomes" id="UP000427373">
    <property type="component" value="Chromosome"/>
</dbReference>
<proteinExistence type="predicted"/>
<dbReference type="GeneID" id="42801751"/>
<reference evidence="2 3" key="1">
    <citation type="submission" date="2019-10" db="EMBL/GenBank/DDBJ databases">
        <title>Genome Sequences from Six Type Strain Members of the Archaeal Family Sulfolobaceae: Acidianus ambivalens, Acidianus infernus, Metallosphaera prunae, Stygiolobus azoricus, Sulfolobus metallicus, and Sulfurisphaera ohwakuensis.</title>
        <authorList>
            <person name="Counts J.A."/>
            <person name="Kelly R.M."/>
        </authorList>
    </citation>
    <scope>NUCLEOTIDE SEQUENCE [LARGE SCALE GENOMIC DNA]</scope>
    <source>
        <strain evidence="2 3">TA-1</strain>
    </source>
</reference>
<name>A0A650CIM5_SULOH</name>
<evidence type="ECO:0000313" key="1">
    <source>
        <dbReference type="EMBL" id="MBB5255259.1"/>
    </source>
</evidence>
<dbReference type="RefSeq" id="WP_156015109.1">
    <property type="nucleotide sequence ID" value="NZ_CP045484.1"/>
</dbReference>
<accession>A0A650CIM5</accession>
<organism evidence="2 3">
    <name type="scientific">Sulfurisphaera ohwakuensis</name>
    <dbReference type="NCBI Taxonomy" id="69656"/>
    <lineage>
        <taxon>Archaea</taxon>
        <taxon>Thermoproteota</taxon>
        <taxon>Thermoprotei</taxon>
        <taxon>Sulfolobales</taxon>
        <taxon>Sulfolobaceae</taxon>
        <taxon>Sulfurisphaera</taxon>
    </lineage>
</organism>
<dbReference type="EMBL" id="JACHFY010000059">
    <property type="protein sequence ID" value="MBB5255259.1"/>
    <property type="molecule type" value="Genomic_DNA"/>
</dbReference>